<dbReference type="RefSeq" id="WP_317936005.1">
    <property type="nucleotide sequence ID" value="NZ_JAUBDH010000005.1"/>
</dbReference>
<protein>
    <submittedName>
        <fullName evidence="6">Recombinase family protein</fullName>
    </submittedName>
</protein>
<dbReference type="PANTHER" id="PTHR30461">
    <property type="entry name" value="DNA-INVERTASE FROM LAMBDOID PROPHAGE"/>
    <property type="match status" value="1"/>
</dbReference>
<keyword evidence="2" id="KW-0238">DNA-binding</keyword>
<dbReference type="InterPro" id="IPR006119">
    <property type="entry name" value="Resolv_N"/>
</dbReference>
<dbReference type="PROSITE" id="PS51736">
    <property type="entry name" value="RECOMBINASES_3"/>
    <property type="match status" value="1"/>
</dbReference>
<feature type="domain" description="Resolvase/invertase-type recombinase catalytic" evidence="5">
    <location>
        <begin position="1"/>
        <end position="134"/>
    </location>
</feature>
<dbReference type="EMBL" id="JAUBDH010000005">
    <property type="protein sequence ID" value="MDW0110458.1"/>
    <property type="molecule type" value="Genomic_DNA"/>
</dbReference>
<organism evidence="6 7">
    <name type="scientific">Sporosarcina aquimarina</name>
    <dbReference type="NCBI Taxonomy" id="114975"/>
    <lineage>
        <taxon>Bacteria</taxon>
        <taxon>Bacillati</taxon>
        <taxon>Bacillota</taxon>
        <taxon>Bacilli</taxon>
        <taxon>Bacillales</taxon>
        <taxon>Caryophanaceae</taxon>
        <taxon>Sporosarcina</taxon>
    </lineage>
</organism>
<reference evidence="6 7" key="1">
    <citation type="submission" date="2023-06" db="EMBL/GenBank/DDBJ databases">
        <title>Sporosarcina sp. nov., isolated from Korean traditional fermented seafood 'Jeotgal'.</title>
        <authorList>
            <person name="Yang A.-I."/>
            <person name="Shin N.-R."/>
        </authorList>
    </citation>
    <scope>NUCLEOTIDE SEQUENCE [LARGE SCALE GENOMIC DNA]</scope>
    <source>
        <strain evidence="6 7">KCTC3840</strain>
    </source>
</reference>
<evidence type="ECO:0000256" key="2">
    <source>
        <dbReference type="ARBA" id="ARBA00023125"/>
    </source>
</evidence>
<dbReference type="InterPro" id="IPR036162">
    <property type="entry name" value="Resolvase-like_N_sf"/>
</dbReference>
<evidence type="ECO:0000256" key="1">
    <source>
        <dbReference type="ARBA" id="ARBA00022908"/>
    </source>
</evidence>
<dbReference type="PROSITE" id="PS00397">
    <property type="entry name" value="RECOMBINASES_1"/>
    <property type="match status" value="1"/>
</dbReference>
<evidence type="ECO:0000256" key="3">
    <source>
        <dbReference type="ARBA" id="ARBA00023172"/>
    </source>
</evidence>
<dbReference type="PROSITE" id="PS00398">
    <property type="entry name" value="RECOMBINASES_2"/>
    <property type="match status" value="1"/>
</dbReference>
<dbReference type="InterPro" id="IPR006118">
    <property type="entry name" value="Recombinase_CS"/>
</dbReference>
<name>A0ABU4G0G2_9BACL</name>
<dbReference type="InterPro" id="IPR050639">
    <property type="entry name" value="SSR_resolvase"/>
</dbReference>
<keyword evidence="7" id="KW-1185">Reference proteome</keyword>
<sequence length="194" mass="21466">MIYGYARVSTTGQNLATQLDKLKAAGCEQIIEEKVIGVATKKERLDSLLNDLQGGDTLIVTRMDRLGRDTIQLLSLVEELEQRNVFLVILDINIDTRTPTGKFFLTIMSGFAELDRTMIKEKTAAGIALAKKQGKYKGRPTKFTDKNPALLHALDLYANTSKTVKEICSISSVGRTTLYDAIKERNIVRGGNAK</sequence>
<dbReference type="PANTHER" id="PTHR30461:SF2">
    <property type="entry name" value="SERINE RECOMBINASE PINE-RELATED"/>
    <property type="match status" value="1"/>
</dbReference>
<dbReference type="SUPFAM" id="SSF53041">
    <property type="entry name" value="Resolvase-like"/>
    <property type="match status" value="1"/>
</dbReference>
<feature type="active site" description="O-(5'-phospho-DNA)-serine intermediate" evidence="4">
    <location>
        <position position="9"/>
    </location>
</feature>
<comment type="caution">
    <text evidence="6">The sequence shown here is derived from an EMBL/GenBank/DDBJ whole genome shotgun (WGS) entry which is preliminary data.</text>
</comment>
<keyword evidence="3" id="KW-0233">DNA recombination</keyword>
<proteinExistence type="predicted"/>
<evidence type="ECO:0000313" key="6">
    <source>
        <dbReference type="EMBL" id="MDW0110458.1"/>
    </source>
</evidence>
<gene>
    <name evidence="6" type="ORF">QT716_10460</name>
</gene>
<evidence type="ECO:0000313" key="7">
    <source>
        <dbReference type="Proteomes" id="UP001280629"/>
    </source>
</evidence>
<dbReference type="Gene3D" id="3.40.50.1390">
    <property type="entry name" value="Resolvase, N-terminal catalytic domain"/>
    <property type="match status" value="1"/>
</dbReference>
<dbReference type="Proteomes" id="UP001280629">
    <property type="component" value="Unassembled WGS sequence"/>
</dbReference>
<evidence type="ECO:0000256" key="4">
    <source>
        <dbReference type="PROSITE-ProRule" id="PRU10137"/>
    </source>
</evidence>
<accession>A0ABU4G0G2</accession>
<evidence type="ECO:0000259" key="5">
    <source>
        <dbReference type="PROSITE" id="PS51736"/>
    </source>
</evidence>
<dbReference type="SMART" id="SM00857">
    <property type="entry name" value="Resolvase"/>
    <property type="match status" value="1"/>
</dbReference>
<dbReference type="Pfam" id="PF00239">
    <property type="entry name" value="Resolvase"/>
    <property type="match status" value="1"/>
</dbReference>
<dbReference type="CDD" id="cd03768">
    <property type="entry name" value="SR_ResInv"/>
    <property type="match status" value="1"/>
</dbReference>
<keyword evidence="1" id="KW-0229">DNA integration</keyword>